<proteinExistence type="predicted"/>
<dbReference type="EMBL" id="GGFK01013920">
    <property type="protein sequence ID" value="MBW47241.1"/>
    <property type="molecule type" value="Transcribed_RNA"/>
</dbReference>
<evidence type="ECO:0000256" key="1">
    <source>
        <dbReference type="SAM" id="SignalP"/>
    </source>
</evidence>
<organism evidence="2">
    <name type="scientific">Anopheles triannulatus</name>
    <dbReference type="NCBI Taxonomy" id="58253"/>
    <lineage>
        <taxon>Eukaryota</taxon>
        <taxon>Metazoa</taxon>
        <taxon>Ecdysozoa</taxon>
        <taxon>Arthropoda</taxon>
        <taxon>Hexapoda</taxon>
        <taxon>Insecta</taxon>
        <taxon>Pterygota</taxon>
        <taxon>Neoptera</taxon>
        <taxon>Endopterygota</taxon>
        <taxon>Diptera</taxon>
        <taxon>Nematocera</taxon>
        <taxon>Culicoidea</taxon>
        <taxon>Culicidae</taxon>
        <taxon>Anophelinae</taxon>
        <taxon>Anopheles</taxon>
    </lineage>
</organism>
<protein>
    <submittedName>
        <fullName evidence="2">Putative secreted protein</fullName>
    </submittedName>
</protein>
<feature type="chain" id="PRO_5014682374" evidence="1">
    <location>
        <begin position="21"/>
        <end position="74"/>
    </location>
</feature>
<name>A0A2M4B2F6_9DIPT</name>
<evidence type="ECO:0000313" key="2">
    <source>
        <dbReference type="EMBL" id="MBW47241.1"/>
    </source>
</evidence>
<feature type="signal peptide" evidence="1">
    <location>
        <begin position="1"/>
        <end position="20"/>
    </location>
</feature>
<reference evidence="2" key="1">
    <citation type="submission" date="2018-01" db="EMBL/GenBank/DDBJ databases">
        <title>An insight into the sialome of Amazonian anophelines.</title>
        <authorList>
            <person name="Ribeiro J.M."/>
            <person name="Scarpassa V."/>
            <person name="Calvo E."/>
        </authorList>
    </citation>
    <scope>NUCLEOTIDE SEQUENCE</scope>
    <source>
        <tissue evidence="2">Salivary glands</tissue>
    </source>
</reference>
<dbReference type="AlphaFoldDB" id="A0A2M4B2F6"/>
<sequence length="74" mass="7920">MAARCVISLLVAAAAAGVYGVSNPSEPIYVCTLSLCIAGCPPRNLLDIHRQRATKDGEVSRVCVLKGEKKNHRK</sequence>
<keyword evidence="1" id="KW-0732">Signal</keyword>
<accession>A0A2M4B2F6</accession>